<keyword evidence="1" id="KW-0472">Membrane</keyword>
<dbReference type="RefSeq" id="WP_146308101.1">
    <property type="nucleotide sequence ID" value="NZ_VOHS01000060.1"/>
</dbReference>
<evidence type="ECO:0000313" key="2">
    <source>
        <dbReference type="EMBL" id="TWV93026.1"/>
    </source>
</evidence>
<dbReference type="AlphaFoldDB" id="A0A5C6LLP4"/>
<protein>
    <submittedName>
        <fullName evidence="2">Uncharacterized protein</fullName>
    </submittedName>
</protein>
<name>A0A5C6LLP4_9BACT</name>
<organism evidence="2 3">
    <name type="scientific">Chitinophaga pinensis</name>
    <dbReference type="NCBI Taxonomy" id="79329"/>
    <lineage>
        <taxon>Bacteria</taxon>
        <taxon>Pseudomonadati</taxon>
        <taxon>Bacteroidota</taxon>
        <taxon>Chitinophagia</taxon>
        <taxon>Chitinophagales</taxon>
        <taxon>Chitinophagaceae</taxon>
        <taxon>Chitinophaga</taxon>
    </lineage>
</organism>
<keyword evidence="3" id="KW-1185">Reference proteome</keyword>
<comment type="caution">
    <text evidence="2">The sequence shown here is derived from an EMBL/GenBank/DDBJ whole genome shotgun (WGS) entry which is preliminary data.</text>
</comment>
<dbReference type="EMBL" id="VOHS01000060">
    <property type="protein sequence ID" value="TWV93026.1"/>
    <property type="molecule type" value="Genomic_DNA"/>
</dbReference>
<sequence length="124" mass="14217">MGKVSRKIWWIATPALLAALLFQLYWLKQTYRSQQEAFVATATEAFHSAYDHSIIITAHLKAGVEPQEKRRYSIQTTIDLDENANAASDGMPRAKGLSVMIPVRVVCLRCFERTEKHPYRYHHG</sequence>
<keyword evidence="1" id="KW-0812">Transmembrane</keyword>
<keyword evidence="1" id="KW-1133">Transmembrane helix</keyword>
<dbReference type="Proteomes" id="UP000318815">
    <property type="component" value="Unassembled WGS sequence"/>
</dbReference>
<proteinExistence type="predicted"/>
<gene>
    <name evidence="2" type="ORF">FEF09_27675</name>
</gene>
<evidence type="ECO:0000313" key="3">
    <source>
        <dbReference type="Proteomes" id="UP000318815"/>
    </source>
</evidence>
<dbReference type="OrthoDB" id="921707at2"/>
<accession>A0A5C6LLP4</accession>
<feature type="transmembrane region" description="Helical" evidence="1">
    <location>
        <begin position="7"/>
        <end position="27"/>
    </location>
</feature>
<reference evidence="2 3" key="1">
    <citation type="submission" date="2019-08" db="EMBL/GenBank/DDBJ databases">
        <title>Whole genome sequencing of chitin degrading bacteria Chitinophaga pinensis YS16.</title>
        <authorList>
            <person name="Singh R.P."/>
            <person name="Manchanda G."/>
            <person name="Maurya I.K."/>
            <person name="Joshi N.K."/>
            <person name="Srivastava A.K."/>
        </authorList>
    </citation>
    <scope>NUCLEOTIDE SEQUENCE [LARGE SCALE GENOMIC DNA]</scope>
    <source>
        <strain evidence="2 3">YS-16</strain>
    </source>
</reference>
<evidence type="ECO:0000256" key="1">
    <source>
        <dbReference type="SAM" id="Phobius"/>
    </source>
</evidence>